<organism evidence="1 2">
    <name type="scientific">Paraburkholderia phymatum</name>
    <dbReference type="NCBI Taxonomy" id="148447"/>
    <lineage>
        <taxon>Bacteria</taxon>
        <taxon>Pseudomonadati</taxon>
        <taxon>Pseudomonadota</taxon>
        <taxon>Betaproteobacteria</taxon>
        <taxon>Burkholderiales</taxon>
        <taxon>Burkholderiaceae</taxon>
        <taxon>Paraburkholderia</taxon>
    </lineage>
</organism>
<protein>
    <submittedName>
        <fullName evidence="1">Uncharacterized protein</fullName>
    </submittedName>
</protein>
<dbReference type="Proteomes" id="UP001558850">
    <property type="component" value="Unassembled WGS sequence"/>
</dbReference>
<dbReference type="EMBL" id="JBFRCH010000011">
    <property type="protein sequence ID" value="MEX3934190.1"/>
    <property type="molecule type" value="Genomic_DNA"/>
</dbReference>
<proteinExistence type="predicted"/>
<sequence length="196" mass="20840">MKSHYFHYFLVAAAVAMTGCPAFAQQQPSVEIKQGPDKSTVTGTTTVVATVVSIDPATRTVTLKDKNGRVEELAAGDKVRNFDQLKVGDVVTTEYQEARSLSLRKTSGPRSSSERQTLQPAASGTKPGGIISREITVVGDVVAVDAARNHVTIRGPQGAMDVLVDPEQLKNIRKGDQVEVVHTEAVAISVTPGTSK</sequence>
<gene>
    <name evidence="1" type="ORF">AB4Y32_20705</name>
</gene>
<evidence type="ECO:0000313" key="1">
    <source>
        <dbReference type="EMBL" id="MEX3934190.1"/>
    </source>
</evidence>
<evidence type="ECO:0000313" key="2">
    <source>
        <dbReference type="Proteomes" id="UP001558850"/>
    </source>
</evidence>
<accession>A0ACC6U411</accession>
<reference evidence="1" key="1">
    <citation type="submission" date="2024-07" db="EMBL/GenBank/DDBJ databases">
        <title>A survey of Mimosa microsymbionts across Brazilian biomes reveals a high diversity of Paraburkholderia nodulating endemic species, but also that Cupriavidus is common as a symbiont of widespread species.</title>
        <authorList>
            <person name="Rouws L."/>
            <person name="Barauna A."/>
            <person name="Beukes C."/>
            <person name="Rouws J.R.C."/>
            <person name="De Faria S.M."/>
            <person name="Gross E."/>
            <person name="Bueno Dos Reis Junior F."/>
            <person name="Simon M.F."/>
            <person name="Maluk M."/>
            <person name="Odee D.W."/>
            <person name="Kenicer G."/>
            <person name="Young J.P.W."/>
            <person name="Reis V.M."/>
            <person name="Zilli J."/>
            <person name="James E.K."/>
        </authorList>
    </citation>
    <scope>NUCLEOTIDE SEQUENCE</scope>
    <source>
        <strain evidence="1">EG181B</strain>
    </source>
</reference>
<name>A0ACC6U411_9BURK</name>
<comment type="caution">
    <text evidence="1">The sequence shown here is derived from an EMBL/GenBank/DDBJ whole genome shotgun (WGS) entry which is preliminary data.</text>
</comment>
<keyword evidence="2" id="KW-1185">Reference proteome</keyword>